<sequence>MIDPTDYQTKHTIVGLILGTLNKDCHCAHLKIRCSRCYLLDATEQVLPVFYFEAKRIYDAIVERVTEEVRNGVQP</sequence>
<proteinExistence type="predicted"/>
<name>A0A6J7XB75_9CAUD</name>
<evidence type="ECO:0000313" key="1">
    <source>
        <dbReference type="EMBL" id="CAB5224867.1"/>
    </source>
</evidence>
<protein>
    <submittedName>
        <fullName evidence="1">Uncharacterized protein</fullName>
    </submittedName>
</protein>
<reference evidence="1" key="1">
    <citation type="submission" date="2020-05" db="EMBL/GenBank/DDBJ databases">
        <authorList>
            <person name="Chiriac C."/>
            <person name="Salcher M."/>
            <person name="Ghai R."/>
            <person name="Kavagutti S V."/>
        </authorList>
    </citation>
    <scope>NUCLEOTIDE SEQUENCE</scope>
</reference>
<dbReference type="EMBL" id="LR798340">
    <property type="protein sequence ID" value="CAB5224867.1"/>
    <property type="molecule type" value="Genomic_DNA"/>
</dbReference>
<organism evidence="1">
    <name type="scientific">uncultured Caudovirales phage</name>
    <dbReference type="NCBI Taxonomy" id="2100421"/>
    <lineage>
        <taxon>Viruses</taxon>
        <taxon>Duplodnaviria</taxon>
        <taxon>Heunggongvirae</taxon>
        <taxon>Uroviricota</taxon>
        <taxon>Caudoviricetes</taxon>
        <taxon>Peduoviridae</taxon>
        <taxon>Maltschvirus</taxon>
        <taxon>Maltschvirus maltsch</taxon>
    </lineage>
</organism>
<accession>A0A6J7XB75</accession>
<gene>
    <name evidence="1" type="ORF">UFOVP739_21</name>
</gene>